<dbReference type="GO" id="GO:0046930">
    <property type="term" value="C:pore complex"/>
    <property type="evidence" value="ECO:0007669"/>
    <property type="project" value="UniProtKB-KW"/>
</dbReference>
<dbReference type="Gene3D" id="2.40.160.10">
    <property type="entry name" value="Porin"/>
    <property type="match status" value="1"/>
</dbReference>
<dbReference type="InterPro" id="IPR023614">
    <property type="entry name" value="Porin_dom_sf"/>
</dbReference>
<keyword evidence="10" id="KW-0998">Cell outer membrane</keyword>
<dbReference type="SUPFAM" id="SSF56935">
    <property type="entry name" value="Porins"/>
    <property type="match status" value="1"/>
</dbReference>
<keyword evidence="5" id="KW-0812">Transmembrane</keyword>
<dbReference type="CDD" id="cd00342">
    <property type="entry name" value="gram_neg_porins"/>
    <property type="match status" value="1"/>
</dbReference>
<dbReference type="Pfam" id="PF13609">
    <property type="entry name" value="Porin_4"/>
    <property type="match status" value="1"/>
</dbReference>
<dbReference type="AlphaFoldDB" id="A0A192A4G7"/>
<dbReference type="GO" id="GO:0009279">
    <property type="term" value="C:cell outer membrane"/>
    <property type="evidence" value="ECO:0007669"/>
    <property type="project" value="UniProtKB-SubCell"/>
</dbReference>
<evidence type="ECO:0000256" key="7">
    <source>
        <dbReference type="ARBA" id="ARBA00023065"/>
    </source>
</evidence>
<dbReference type="InterPro" id="IPR050298">
    <property type="entry name" value="Gram-neg_bact_OMP"/>
</dbReference>
<evidence type="ECO:0000256" key="6">
    <source>
        <dbReference type="ARBA" id="ARBA00022729"/>
    </source>
</evidence>
<dbReference type="EMBL" id="CP016023">
    <property type="protein sequence ID" value="ANJ75177.1"/>
    <property type="molecule type" value="Genomic_DNA"/>
</dbReference>
<evidence type="ECO:0000313" key="11">
    <source>
        <dbReference type="EMBL" id="ANJ75177.1"/>
    </source>
</evidence>
<accession>A0A192A4G7</accession>
<evidence type="ECO:0000256" key="3">
    <source>
        <dbReference type="ARBA" id="ARBA00022448"/>
    </source>
</evidence>
<keyword evidence="8" id="KW-0626">Porin</keyword>
<dbReference type="GO" id="GO:0015288">
    <property type="term" value="F:porin activity"/>
    <property type="evidence" value="ECO:0007669"/>
    <property type="project" value="UniProtKB-KW"/>
</dbReference>
<evidence type="ECO:0000313" key="12">
    <source>
        <dbReference type="Proteomes" id="UP000078572"/>
    </source>
</evidence>
<evidence type="ECO:0000256" key="8">
    <source>
        <dbReference type="ARBA" id="ARBA00023114"/>
    </source>
</evidence>
<evidence type="ECO:0000256" key="2">
    <source>
        <dbReference type="ARBA" id="ARBA00011233"/>
    </source>
</evidence>
<keyword evidence="12" id="KW-1185">Reference proteome</keyword>
<dbReference type="PANTHER" id="PTHR34501">
    <property type="entry name" value="PROTEIN YDDL-RELATED"/>
    <property type="match status" value="1"/>
</dbReference>
<evidence type="ECO:0000256" key="9">
    <source>
        <dbReference type="ARBA" id="ARBA00023136"/>
    </source>
</evidence>
<keyword evidence="4" id="KW-1134">Transmembrane beta strand</keyword>
<organism evidence="11 12">
    <name type="scientific">Ralstonia insidiosa</name>
    <dbReference type="NCBI Taxonomy" id="190721"/>
    <lineage>
        <taxon>Bacteria</taxon>
        <taxon>Pseudomonadati</taxon>
        <taxon>Pseudomonadota</taxon>
        <taxon>Betaproteobacteria</taxon>
        <taxon>Burkholderiales</taxon>
        <taxon>Burkholderiaceae</taxon>
        <taxon>Ralstonia</taxon>
    </lineage>
</organism>
<dbReference type="STRING" id="190721.ACS15_4698"/>
<evidence type="ECO:0000256" key="5">
    <source>
        <dbReference type="ARBA" id="ARBA00022692"/>
    </source>
</evidence>
<protein>
    <submittedName>
        <fullName evidence="11">Porin</fullName>
    </submittedName>
</protein>
<evidence type="ECO:0000256" key="1">
    <source>
        <dbReference type="ARBA" id="ARBA00004571"/>
    </source>
</evidence>
<keyword evidence="9" id="KW-0472">Membrane</keyword>
<reference evidence="12" key="1">
    <citation type="submission" date="2016-06" db="EMBL/GenBank/DDBJ databases">
        <authorList>
            <person name="Xu Y."/>
            <person name="Nagy A."/>
            <person name="Yan X."/>
            <person name="Kim S.W."/>
            <person name="Haley B."/>
            <person name="Liu N.T."/>
            <person name="Nou X."/>
        </authorList>
    </citation>
    <scope>NUCLEOTIDE SEQUENCE [LARGE SCALE GENOMIC DNA]</scope>
    <source>
        <strain evidence="12">ATCC 49129</strain>
    </source>
</reference>
<keyword evidence="6" id="KW-0732">Signal</keyword>
<evidence type="ECO:0000256" key="10">
    <source>
        <dbReference type="ARBA" id="ARBA00023237"/>
    </source>
</evidence>
<keyword evidence="3" id="KW-0813">Transport</keyword>
<dbReference type="OrthoDB" id="6975458at2"/>
<gene>
    <name evidence="11" type="ORF">A9Y76_21880</name>
</gene>
<comment type="subcellular location">
    <subcellularLocation>
        <location evidence="1">Cell outer membrane</location>
        <topology evidence="1">Multi-pass membrane protein</topology>
    </subcellularLocation>
</comment>
<dbReference type="PANTHER" id="PTHR34501:SF9">
    <property type="entry name" value="MAJOR OUTER MEMBRANE PROTEIN P.IA"/>
    <property type="match status" value="1"/>
</dbReference>
<keyword evidence="7" id="KW-0406">Ion transport</keyword>
<dbReference type="GeneID" id="61528693"/>
<proteinExistence type="predicted"/>
<dbReference type="RefSeq" id="WP_064807573.1">
    <property type="nucleotide sequence ID" value="NZ_CP016023.1"/>
</dbReference>
<dbReference type="InterPro" id="IPR033900">
    <property type="entry name" value="Gram_neg_porin_domain"/>
</dbReference>
<name>A0A192A4G7_9RALS</name>
<sequence length="339" mass="35568">MHVRSLPALALCVAGLSVSHCAWAQTPVTLYGLVGLDMASSKRSGGPPATLMQQAPGLTAPYWGIKTTEDLGGGTRAIAVLESFFQPDTGGTGRTSADPFWGRNSYVGLEGDFGKLTFGRHTNLMYLGEQAVNPFQASILFSPLVMQTFVTSYGGAIAGDTVWNDGIQYSSPNLNGLKATAVYAPGGMAGASGVYNAAASLHYTAGPFTAVATVQRNRIVTGAAAPSQDAYLAGATYDFAWLKLYGAIQGTRTNTTGIGSHTYQAGLSVPLTAQLSLLGEWAYTRRTAPRNVASARNTGAAGLDYALSKRTDVYALTVYDRQSGYGAAMTYAVGIRHLF</sequence>
<dbReference type="GO" id="GO:0006811">
    <property type="term" value="P:monoatomic ion transport"/>
    <property type="evidence" value="ECO:0007669"/>
    <property type="project" value="UniProtKB-KW"/>
</dbReference>
<evidence type="ECO:0000256" key="4">
    <source>
        <dbReference type="ARBA" id="ARBA00022452"/>
    </source>
</evidence>
<comment type="subunit">
    <text evidence="2">Homotrimer.</text>
</comment>
<dbReference type="Proteomes" id="UP000078572">
    <property type="component" value="Chromosome 2"/>
</dbReference>